<dbReference type="Gene3D" id="3.40.50.10260">
    <property type="entry name" value="YjeF N-terminal domain"/>
    <property type="match status" value="1"/>
</dbReference>
<comment type="function">
    <text evidence="18">Catalyzes the epimerization of the S- and R-forms of NAD(P)HX, a damaged form of NAD(P)H that is a result of enzymatic or heat-dependent hydration. This is a prerequisite for the S-specific NAD(P)H-hydrate dehydratase to allow the repair of both epimers of NAD(P)HX.</text>
</comment>
<comment type="subunit">
    <text evidence="17">Homotetramer.</text>
</comment>
<dbReference type="EC" id="4.2.1.136" evidence="19"/>
<feature type="binding site" evidence="18">
    <location>
        <position position="161"/>
    </location>
    <ligand>
        <name>K(+)</name>
        <dbReference type="ChEBI" id="CHEBI:29103"/>
    </ligand>
</feature>
<comment type="similarity">
    <text evidence="4 19">In the C-terminal section; belongs to the NnrD/CARKD family.</text>
</comment>
<feature type="binding site" evidence="17">
    <location>
        <begin position="408"/>
        <end position="412"/>
    </location>
    <ligand>
        <name>AMP</name>
        <dbReference type="ChEBI" id="CHEBI:456215"/>
    </ligand>
</feature>
<evidence type="ECO:0000256" key="15">
    <source>
        <dbReference type="ARBA" id="ARBA00048238"/>
    </source>
</evidence>
<evidence type="ECO:0000256" key="18">
    <source>
        <dbReference type="HAMAP-Rule" id="MF_01966"/>
    </source>
</evidence>
<keyword evidence="9 18" id="KW-0630">Potassium</keyword>
<comment type="catalytic activity">
    <reaction evidence="15 17 19">
        <text>(6S)-NADHX + ADP = AMP + phosphate + NADH + H(+)</text>
        <dbReference type="Rhea" id="RHEA:32223"/>
        <dbReference type="ChEBI" id="CHEBI:15378"/>
        <dbReference type="ChEBI" id="CHEBI:43474"/>
        <dbReference type="ChEBI" id="CHEBI:57945"/>
        <dbReference type="ChEBI" id="CHEBI:64074"/>
        <dbReference type="ChEBI" id="CHEBI:456215"/>
        <dbReference type="ChEBI" id="CHEBI:456216"/>
        <dbReference type="EC" id="4.2.1.136"/>
    </reaction>
</comment>
<dbReference type="Pfam" id="PF01256">
    <property type="entry name" value="Carb_kinase"/>
    <property type="match status" value="1"/>
</dbReference>
<keyword evidence="13" id="KW-0511">Multifunctional enzyme</keyword>
<feature type="binding site" evidence="18">
    <location>
        <position position="124"/>
    </location>
    <ligand>
        <name>K(+)</name>
        <dbReference type="ChEBI" id="CHEBI:29103"/>
    </ligand>
</feature>
<keyword evidence="5 18" id="KW-0479">Metal-binding</keyword>
<dbReference type="SUPFAM" id="SSF53613">
    <property type="entry name" value="Ribokinase-like"/>
    <property type="match status" value="1"/>
</dbReference>
<evidence type="ECO:0000313" key="23">
    <source>
        <dbReference type="Proteomes" id="UP001232493"/>
    </source>
</evidence>
<evidence type="ECO:0000259" key="21">
    <source>
        <dbReference type="PROSITE" id="PS51385"/>
    </source>
</evidence>
<accession>A0ABY8PPJ4</accession>
<evidence type="ECO:0000256" key="11">
    <source>
        <dbReference type="ARBA" id="ARBA00023235"/>
    </source>
</evidence>
<evidence type="ECO:0000259" key="20">
    <source>
        <dbReference type="PROSITE" id="PS51383"/>
    </source>
</evidence>
<feature type="binding site" evidence="17">
    <location>
        <position position="372"/>
    </location>
    <ligand>
        <name>(6S)-NADPHX</name>
        <dbReference type="ChEBI" id="CHEBI:64076"/>
    </ligand>
</feature>
<dbReference type="PROSITE" id="PS51385">
    <property type="entry name" value="YJEF_N"/>
    <property type="match status" value="1"/>
</dbReference>
<dbReference type="Proteomes" id="UP001232493">
    <property type="component" value="Chromosome"/>
</dbReference>
<dbReference type="PANTHER" id="PTHR12592">
    <property type="entry name" value="ATP-DEPENDENT (S)-NAD(P)H-HYDRATE DEHYDRATASE FAMILY MEMBER"/>
    <property type="match status" value="1"/>
</dbReference>
<keyword evidence="8 17" id="KW-0521">NADP</keyword>
<evidence type="ECO:0000256" key="2">
    <source>
        <dbReference type="ARBA" id="ARBA00000909"/>
    </source>
</evidence>
<keyword evidence="7 17" id="KW-0067">ATP-binding</keyword>
<keyword evidence="23" id="KW-1185">Reference proteome</keyword>
<dbReference type="InterPro" id="IPR036652">
    <property type="entry name" value="YjeF_N_dom_sf"/>
</dbReference>
<keyword evidence="12 17" id="KW-0456">Lyase</keyword>
<organism evidence="22 23">
    <name type="scientific">Marinitoga aeolica</name>
    <dbReference type="NCBI Taxonomy" id="2809031"/>
    <lineage>
        <taxon>Bacteria</taxon>
        <taxon>Thermotogati</taxon>
        <taxon>Thermotogota</taxon>
        <taxon>Thermotogae</taxon>
        <taxon>Petrotogales</taxon>
        <taxon>Petrotogaceae</taxon>
        <taxon>Marinitoga</taxon>
    </lineage>
</organism>
<sequence>MHILTADEMKKIDDSTSKEYGITSEVLMEQAAISIYNEITKNFNKNTHFLFVLGTGNNGGDGLATARLLYNEGYKNIKIAIIGKNQSELFKKQLKTIKKFGFDNFIEINDDFKNHVSVADCIVDGLIGIGLKGELKKEMLEIINIINSKKRGKIISIDIPSGIDANTGKVFGNAIKADKTITFGSYKLGHIFFPGREYSGSIIVAPLSFPKKLFSISHRELVTRDMIKKLLPKRPKFSQKYDFGNVLILAGSAEFPGASVLSAIGAQKIGAGLVRLITPCSLSSSVLEHEPGIIYKSLNKDKFSLRDIDVISKNIKKASVIVIGPGLGRSNETMQFVRGVVENSKGPIVVDADALYAVDALTLRKNIVLTPHVGEMQRIVRTDEIEIRQNYEYTEYFAKNKKATIVFKDATTIITNGEKTYFNITGNTALSKGGSGDLLTGIIAGLIAQGLDVMKASIIASYLSGRTAEIVSSEKSEYYSTPLDIAKNLYRALLEVMND</sequence>
<keyword evidence="10 17" id="KW-0520">NAD</keyword>
<dbReference type="InterPro" id="IPR029056">
    <property type="entry name" value="Ribokinase-like"/>
</dbReference>
<evidence type="ECO:0000256" key="19">
    <source>
        <dbReference type="PIRNR" id="PIRNR017184"/>
    </source>
</evidence>
<dbReference type="NCBIfam" id="TIGR00197">
    <property type="entry name" value="yjeF_nterm"/>
    <property type="match status" value="1"/>
</dbReference>
<comment type="function">
    <text evidence="17">Catalyzes the dehydration of the S-form of NAD(P)HX at the expense of ADP, which is converted to AMP. Together with NAD(P)HX epimerase, which catalyzes the epimerization of the S- and R-forms, the enzyme allows the repair of both epimers of NAD(P)HX, a damaged form of NAD(P)H that is a result of enzymatic or heat-dependent hydration.</text>
</comment>
<comment type="caution">
    <text evidence="18">Lacks conserved residue(s) required for the propagation of feature annotation.</text>
</comment>
<feature type="binding site" evidence="17">
    <location>
        <position position="258"/>
    </location>
    <ligand>
        <name>(6S)-NADPHX</name>
        <dbReference type="ChEBI" id="CHEBI:64076"/>
    </ligand>
</feature>
<feature type="binding site" evidence="17">
    <location>
        <position position="326"/>
    </location>
    <ligand>
        <name>(6S)-NADPHX</name>
        <dbReference type="ChEBI" id="CHEBI:64076"/>
    </ligand>
</feature>
<evidence type="ECO:0000256" key="3">
    <source>
        <dbReference type="ARBA" id="ARBA00006001"/>
    </source>
</evidence>
<evidence type="ECO:0000313" key="22">
    <source>
        <dbReference type="EMBL" id="WGS64566.1"/>
    </source>
</evidence>
<comment type="catalytic activity">
    <reaction evidence="16 17 19">
        <text>(6S)-NADPHX + ADP = AMP + phosphate + NADPH + H(+)</text>
        <dbReference type="Rhea" id="RHEA:32235"/>
        <dbReference type="ChEBI" id="CHEBI:15378"/>
        <dbReference type="ChEBI" id="CHEBI:43474"/>
        <dbReference type="ChEBI" id="CHEBI:57783"/>
        <dbReference type="ChEBI" id="CHEBI:64076"/>
        <dbReference type="ChEBI" id="CHEBI:456215"/>
        <dbReference type="ChEBI" id="CHEBI:456216"/>
        <dbReference type="EC" id="4.2.1.136"/>
    </reaction>
</comment>
<dbReference type="SUPFAM" id="SSF64153">
    <property type="entry name" value="YjeF N-terminal domain-like"/>
    <property type="match status" value="1"/>
</dbReference>
<comment type="similarity">
    <text evidence="18">Belongs to the NnrE/AIBP family.</text>
</comment>
<dbReference type="NCBIfam" id="TIGR00196">
    <property type="entry name" value="yjeF_cterm"/>
    <property type="match status" value="1"/>
</dbReference>
<keyword evidence="6 17" id="KW-0547">Nucleotide-binding</keyword>
<comment type="similarity">
    <text evidence="3 19">In the N-terminal section; belongs to the NnrE/AIBP family.</text>
</comment>
<evidence type="ECO:0000256" key="12">
    <source>
        <dbReference type="ARBA" id="ARBA00023239"/>
    </source>
</evidence>
<gene>
    <name evidence="18" type="primary">nnrE</name>
    <name evidence="17" type="synonym">nnrD</name>
    <name evidence="22" type="ORF">JRV97_09340</name>
</gene>
<dbReference type="Pfam" id="PF03853">
    <property type="entry name" value="YjeF_N"/>
    <property type="match status" value="1"/>
</dbReference>
<evidence type="ECO:0000256" key="5">
    <source>
        <dbReference type="ARBA" id="ARBA00022723"/>
    </source>
</evidence>
<dbReference type="EC" id="5.1.99.6" evidence="19"/>
<feature type="binding site" evidence="18">
    <location>
        <position position="58"/>
    </location>
    <ligand>
        <name>K(+)</name>
        <dbReference type="ChEBI" id="CHEBI:29103"/>
    </ligand>
</feature>
<feature type="binding site" evidence="17">
    <location>
        <position position="437"/>
    </location>
    <ligand>
        <name>(6S)-NADPHX</name>
        <dbReference type="ChEBI" id="CHEBI:64076"/>
    </ligand>
</feature>
<evidence type="ECO:0000256" key="4">
    <source>
        <dbReference type="ARBA" id="ARBA00009524"/>
    </source>
</evidence>
<dbReference type="PROSITE" id="PS51383">
    <property type="entry name" value="YJEF_C_3"/>
    <property type="match status" value="1"/>
</dbReference>
<comment type="cofactor">
    <cofactor evidence="18 19">
        <name>K(+)</name>
        <dbReference type="ChEBI" id="CHEBI:29103"/>
    </cofactor>
    <text evidence="18 19">Binds 1 potassium ion per subunit.</text>
</comment>
<evidence type="ECO:0000256" key="8">
    <source>
        <dbReference type="ARBA" id="ARBA00022857"/>
    </source>
</evidence>
<evidence type="ECO:0000256" key="6">
    <source>
        <dbReference type="ARBA" id="ARBA00022741"/>
    </source>
</evidence>
<dbReference type="InterPro" id="IPR000631">
    <property type="entry name" value="CARKD"/>
</dbReference>
<dbReference type="PIRSF" id="PIRSF017184">
    <property type="entry name" value="Nnr"/>
    <property type="match status" value="1"/>
</dbReference>
<evidence type="ECO:0000256" key="14">
    <source>
        <dbReference type="ARBA" id="ARBA00025153"/>
    </source>
</evidence>
<dbReference type="InterPro" id="IPR004443">
    <property type="entry name" value="YjeF_N_dom"/>
</dbReference>
<feature type="domain" description="YjeF N-terminal" evidence="21">
    <location>
        <begin position="9"/>
        <end position="215"/>
    </location>
</feature>
<comment type="similarity">
    <text evidence="17">Belongs to the NnrD/CARKD family.</text>
</comment>
<feature type="binding site" evidence="18">
    <location>
        <position position="158"/>
    </location>
    <ligand>
        <name>(6S)-NADPHX</name>
        <dbReference type="ChEBI" id="CHEBI:64076"/>
    </ligand>
</feature>
<name>A0ABY8PPJ4_9BACT</name>
<comment type="function">
    <text evidence="14 19">Bifunctional enzyme that catalyzes the epimerization of the S- and R-forms of NAD(P)HX and the dehydration of the S-form of NAD(P)HX at the expense of ADP, which is converted to AMP. This allows the repair of both epimers of NAD(P)HX, a damaged form of NAD(P)H that is a result of enzymatic or heat-dependent hydration.</text>
</comment>
<protein>
    <recommendedName>
        <fullName evidence="19">Bifunctional NAD(P)H-hydrate repair enzyme</fullName>
    </recommendedName>
    <alternativeName>
        <fullName evidence="19">Nicotinamide nucleotide repair protein</fullName>
    </alternativeName>
    <domain>
        <recommendedName>
            <fullName evidence="19">ADP-dependent (S)-NAD(P)H-hydrate dehydratase</fullName>
            <ecNumber evidence="19">4.2.1.136</ecNumber>
        </recommendedName>
        <alternativeName>
            <fullName evidence="19">ADP-dependent NAD(P)HX dehydratase</fullName>
        </alternativeName>
    </domain>
    <domain>
        <recommendedName>
            <fullName evidence="19">NAD(P)H-hydrate epimerase</fullName>
            <ecNumber evidence="19">5.1.99.6</ecNumber>
        </recommendedName>
    </domain>
</protein>
<feature type="domain" description="YjeF C-terminal" evidence="20">
    <location>
        <begin position="223"/>
        <end position="496"/>
    </location>
</feature>
<dbReference type="PANTHER" id="PTHR12592:SF0">
    <property type="entry name" value="ATP-DEPENDENT (S)-NAD(P)H-HYDRATE DEHYDRATASE"/>
    <property type="match status" value="1"/>
</dbReference>
<dbReference type="InterPro" id="IPR030677">
    <property type="entry name" value="Nnr"/>
</dbReference>
<evidence type="ECO:0000256" key="10">
    <source>
        <dbReference type="ARBA" id="ARBA00023027"/>
    </source>
</evidence>
<dbReference type="RefSeq" id="WP_280998322.1">
    <property type="nucleotide sequence ID" value="NZ_CP069362.1"/>
</dbReference>
<dbReference type="EMBL" id="CP069362">
    <property type="protein sequence ID" value="WGS64566.1"/>
    <property type="molecule type" value="Genomic_DNA"/>
</dbReference>
<keyword evidence="11 18" id="KW-0413">Isomerase</keyword>
<dbReference type="HAMAP" id="MF_01965">
    <property type="entry name" value="NADHX_dehydratase"/>
    <property type="match status" value="1"/>
</dbReference>
<evidence type="ECO:0000256" key="1">
    <source>
        <dbReference type="ARBA" id="ARBA00000013"/>
    </source>
</evidence>
<evidence type="ECO:0000256" key="9">
    <source>
        <dbReference type="ARBA" id="ARBA00022958"/>
    </source>
</evidence>
<comment type="cofactor">
    <cofactor evidence="17">
        <name>Mg(2+)</name>
        <dbReference type="ChEBI" id="CHEBI:18420"/>
    </cofactor>
</comment>
<dbReference type="CDD" id="cd01171">
    <property type="entry name" value="YXKO-related"/>
    <property type="match status" value="1"/>
</dbReference>
<evidence type="ECO:0000256" key="7">
    <source>
        <dbReference type="ARBA" id="ARBA00022840"/>
    </source>
</evidence>
<comment type="catalytic activity">
    <reaction evidence="2 18 19">
        <text>(6R)-NADPHX = (6S)-NADPHX</text>
        <dbReference type="Rhea" id="RHEA:32227"/>
        <dbReference type="ChEBI" id="CHEBI:64076"/>
        <dbReference type="ChEBI" id="CHEBI:64077"/>
        <dbReference type="EC" id="5.1.99.6"/>
    </reaction>
</comment>
<proteinExistence type="inferred from homology"/>
<feature type="binding site" evidence="17">
    <location>
        <position position="436"/>
    </location>
    <ligand>
        <name>AMP</name>
        <dbReference type="ChEBI" id="CHEBI:456215"/>
    </ligand>
</feature>
<evidence type="ECO:0000256" key="17">
    <source>
        <dbReference type="HAMAP-Rule" id="MF_01965"/>
    </source>
</evidence>
<comment type="catalytic activity">
    <reaction evidence="1 18 19">
        <text>(6R)-NADHX = (6S)-NADHX</text>
        <dbReference type="Rhea" id="RHEA:32215"/>
        <dbReference type="ChEBI" id="CHEBI:64074"/>
        <dbReference type="ChEBI" id="CHEBI:64075"/>
        <dbReference type="EC" id="5.1.99.6"/>
    </reaction>
</comment>
<dbReference type="HAMAP" id="MF_01966">
    <property type="entry name" value="NADHX_epimerase"/>
    <property type="match status" value="1"/>
</dbReference>
<feature type="binding site" evidence="18">
    <location>
        <begin position="128"/>
        <end position="134"/>
    </location>
    <ligand>
        <name>(6S)-NADPHX</name>
        <dbReference type="ChEBI" id="CHEBI:64076"/>
    </ligand>
</feature>
<feature type="binding site" evidence="18">
    <location>
        <begin position="57"/>
        <end position="61"/>
    </location>
    <ligand>
        <name>(6S)-NADPHX</name>
        <dbReference type="ChEBI" id="CHEBI:64076"/>
    </ligand>
</feature>
<evidence type="ECO:0000256" key="13">
    <source>
        <dbReference type="ARBA" id="ARBA00023268"/>
    </source>
</evidence>
<evidence type="ECO:0000256" key="16">
    <source>
        <dbReference type="ARBA" id="ARBA00049209"/>
    </source>
</evidence>
<dbReference type="Gene3D" id="3.40.1190.20">
    <property type="match status" value="1"/>
</dbReference>
<reference evidence="22 23" key="1">
    <citation type="submission" date="2021-02" db="EMBL/GenBank/DDBJ databases">
        <title>Characterization of Marinitoga sp. nov. str. BP5-C20A.</title>
        <authorList>
            <person name="Erauso G."/>
            <person name="Postec A."/>
        </authorList>
    </citation>
    <scope>NUCLEOTIDE SEQUENCE [LARGE SCALE GENOMIC DNA]</scope>
    <source>
        <strain evidence="22 23">BP5-C20A</strain>
    </source>
</reference>